<dbReference type="Gene3D" id="3.40.190.10">
    <property type="entry name" value="Periplasmic binding protein-like II"/>
    <property type="match status" value="2"/>
</dbReference>
<dbReference type="OrthoDB" id="8454826at2"/>
<organism evidence="4 5">
    <name type="scientific">Leucobacter massiliensis</name>
    <dbReference type="NCBI Taxonomy" id="1686285"/>
    <lineage>
        <taxon>Bacteria</taxon>
        <taxon>Bacillati</taxon>
        <taxon>Actinomycetota</taxon>
        <taxon>Actinomycetes</taxon>
        <taxon>Micrococcales</taxon>
        <taxon>Microbacteriaceae</taxon>
        <taxon>Leucobacter</taxon>
    </lineage>
</organism>
<keyword evidence="5" id="KW-1185">Reference proteome</keyword>
<keyword evidence="1" id="KW-0732">Signal</keyword>
<feature type="region of interest" description="Disordered" evidence="2">
    <location>
        <begin position="1"/>
        <end position="34"/>
    </location>
</feature>
<dbReference type="SUPFAM" id="SSF53850">
    <property type="entry name" value="Periplasmic binding protein-like II"/>
    <property type="match status" value="1"/>
</dbReference>
<evidence type="ECO:0000259" key="3">
    <source>
        <dbReference type="SMART" id="SM00062"/>
    </source>
</evidence>
<dbReference type="PANTHER" id="PTHR35936">
    <property type="entry name" value="MEMBRANE-BOUND LYTIC MUREIN TRANSGLYCOSYLASE F"/>
    <property type="match status" value="1"/>
</dbReference>
<proteinExistence type="predicted"/>
<dbReference type="Pfam" id="PF00497">
    <property type="entry name" value="SBP_bac_3"/>
    <property type="match status" value="1"/>
</dbReference>
<evidence type="ECO:0000256" key="1">
    <source>
        <dbReference type="ARBA" id="ARBA00022729"/>
    </source>
</evidence>
<dbReference type="SMART" id="SM00062">
    <property type="entry name" value="PBPb"/>
    <property type="match status" value="1"/>
</dbReference>
<dbReference type="CDD" id="cd01004">
    <property type="entry name" value="PBP2_MidA_like"/>
    <property type="match status" value="1"/>
</dbReference>
<evidence type="ECO:0000313" key="4">
    <source>
        <dbReference type="EMBL" id="PRI11056.1"/>
    </source>
</evidence>
<evidence type="ECO:0000256" key="2">
    <source>
        <dbReference type="SAM" id="MobiDB-lite"/>
    </source>
</evidence>
<feature type="compositionally biased region" description="Polar residues" evidence="2">
    <location>
        <begin position="1"/>
        <end position="13"/>
    </location>
</feature>
<evidence type="ECO:0000313" key="5">
    <source>
        <dbReference type="Proteomes" id="UP000238650"/>
    </source>
</evidence>
<protein>
    <recommendedName>
        <fullName evidence="3">Solute-binding protein family 3/N-terminal domain-containing protein</fullName>
    </recommendedName>
</protein>
<comment type="caution">
    <text evidence="4">The sequence shown here is derived from an EMBL/GenBank/DDBJ whole genome shotgun (WGS) entry which is preliminary data.</text>
</comment>
<dbReference type="AlphaFoldDB" id="A0A2S9QN91"/>
<feature type="compositionally biased region" description="Polar residues" evidence="2">
    <location>
        <begin position="24"/>
        <end position="33"/>
    </location>
</feature>
<dbReference type="PANTHER" id="PTHR35936:SF17">
    <property type="entry name" value="ARGININE-BINDING EXTRACELLULAR PROTEIN ARTP"/>
    <property type="match status" value="1"/>
</dbReference>
<dbReference type="InterPro" id="IPR001638">
    <property type="entry name" value="Solute-binding_3/MltF_N"/>
</dbReference>
<feature type="domain" description="Solute-binding protein family 3/N-terminal" evidence="3">
    <location>
        <begin position="85"/>
        <end position="313"/>
    </location>
</feature>
<name>A0A2S9QN91_9MICO</name>
<reference evidence="4 5" key="1">
    <citation type="journal article" date="2017" name="New Microbes New Infect">
        <title>Genome sequence of 'Leucobacter massiliensis' sp. nov. isolated from human pharynx after travel to the 2014 Hajj.</title>
        <authorList>
            <person name="Leangapichart T."/>
            <person name="Gautret P."/>
            <person name="Nguyen T.T."/>
            <person name="Armstrong N."/>
            <person name="Rolain J.M."/>
        </authorList>
    </citation>
    <scope>NUCLEOTIDE SEQUENCE [LARGE SCALE GENOMIC DNA]</scope>
    <source>
        <strain evidence="4 5">122RC15</strain>
    </source>
</reference>
<sequence>MTISHRPQHTPSPSKGKPNHDQLGETTVASSPSPARAITGSLTALIAASALALAGCAQAAPDTAKDETSGASAAVAPPTIIKEGTLTVCTGDSAPNIYYDENNELQGVEIDIANALAKQLGLTTTLGEYAFAGLIPALQAKQCDVIMGSLYIKPEREEIANFVPYLYSGTAVSVNKANPKKITGFDDSLCGTKVVAINGATGASSAQEKSDECVAAGEQAINITLVDEATSALQQVLAQQADAFIDTTEIVSYYEQQSDGELIAVGEPFGKIRIGAATLKDNTELNDALDEAFQALVDDGTYHEILAEWGVESNDITQPE</sequence>
<dbReference type="Proteomes" id="UP000238650">
    <property type="component" value="Unassembled WGS sequence"/>
</dbReference>
<accession>A0A2S9QN91</accession>
<gene>
    <name evidence="4" type="ORF">B4915_09340</name>
</gene>
<dbReference type="EMBL" id="MWZD01000017">
    <property type="protein sequence ID" value="PRI11056.1"/>
    <property type="molecule type" value="Genomic_DNA"/>
</dbReference>